<dbReference type="PANTHER" id="PTHR13383:SF11">
    <property type="entry name" value="RIBONUCLEASE H2 SUBUNIT B"/>
    <property type="match status" value="1"/>
</dbReference>
<dbReference type="AlphaFoldDB" id="A0A7J6QCU4"/>
<evidence type="ECO:0000259" key="7">
    <source>
        <dbReference type="Pfam" id="PF09468"/>
    </source>
</evidence>
<name>A0A7J6QCU4_PEROL</name>
<dbReference type="InterPro" id="IPR040456">
    <property type="entry name" value="RNase_H2_suB"/>
</dbReference>
<feature type="domain" description="Ribonuclease H2 subunit B wHTH" evidence="7">
    <location>
        <begin position="161"/>
        <end position="251"/>
    </location>
</feature>
<sequence length="336" mass="37761">IRKKYNIDDEREDLLKCIDEWTVDLAARGGKFHGGAKPDLADVAVLHNSPLAAQKPHRPPHMVRTIEVVELLVIMPSAQRWKCRLLFSRIDLCREKVEVLRLPHPSDGKLANFLLTSAGRLFEVNSFERSGYNRGSIFVGDETLVRDPHVLLGTEVAPVMLLLPFLANQKGSQDRFVTFTDIILGASTEYSDCREAFKHMVTLCRDGLEKQLACVCETKAVSKDAEEKVYRFSLERLAAWLAVNVRKTTEQAISSDLYFTEVGECATQELRRERLSRFMCELCCHFAMGDADLVAKVARRLDVDVSQPLVPSPAKEVGPPAVETAPVNQKRIRPSE</sequence>
<evidence type="ECO:0000313" key="10">
    <source>
        <dbReference type="Proteomes" id="UP000574390"/>
    </source>
</evidence>
<evidence type="ECO:0000256" key="5">
    <source>
        <dbReference type="ARBA" id="ARBA00033464"/>
    </source>
</evidence>
<dbReference type="EMBL" id="JABANM010030538">
    <property type="protein sequence ID" value="KAF4706078.1"/>
    <property type="molecule type" value="Genomic_DNA"/>
</dbReference>
<dbReference type="Pfam" id="PF09468">
    <property type="entry name" value="RNase_H2-Ydr279"/>
    <property type="match status" value="1"/>
</dbReference>
<evidence type="ECO:0000259" key="8">
    <source>
        <dbReference type="Pfam" id="PF17745"/>
    </source>
</evidence>
<evidence type="ECO:0000256" key="3">
    <source>
        <dbReference type="ARBA" id="ARBA00023242"/>
    </source>
</evidence>
<dbReference type="InterPro" id="IPR019024">
    <property type="entry name" value="RNase_H2_suB_wHTH"/>
</dbReference>
<feature type="non-terminal residue" evidence="9">
    <location>
        <position position="336"/>
    </location>
</feature>
<organism evidence="9 10">
    <name type="scientific">Perkinsus olseni</name>
    <name type="common">Perkinsus atlanticus</name>
    <dbReference type="NCBI Taxonomy" id="32597"/>
    <lineage>
        <taxon>Eukaryota</taxon>
        <taxon>Sar</taxon>
        <taxon>Alveolata</taxon>
        <taxon>Perkinsozoa</taxon>
        <taxon>Perkinsea</taxon>
        <taxon>Perkinsida</taxon>
        <taxon>Perkinsidae</taxon>
        <taxon>Perkinsus</taxon>
    </lineage>
</organism>
<keyword evidence="3" id="KW-0539">Nucleus</keyword>
<comment type="subcellular location">
    <subcellularLocation>
        <location evidence="1">Nucleus</location>
    </subcellularLocation>
</comment>
<dbReference type="GO" id="GO:0006401">
    <property type="term" value="P:RNA catabolic process"/>
    <property type="evidence" value="ECO:0007669"/>
    <property type="project" value="TreeGrafter"/>
</dbReference>
<dbReference type="InterPro" id="IPR041195">
    <property type="entry name" value="Rnh202_N"/>
</dbReference>
<evidence type="ECO:0000256" key="2">
    <source>
        <dbReference type="ARBA" id="ARBA00019062"/>
    </source>
</evidence>
<dbReference type="Gene3D" id="2.20.25.530">
    <property type="match status" value="1"/>
</dbReference>
<reference evidence="9 10" key="1">
    <citation type="submission" date="2020-04" db="EMBL/GenBank/DDBJ databases">
        <title>Perkinsus olseni comparative genomics.</title>
        <authorList>
            <person name="Bogema D.R."/>
        </authorList>
    </citation>
    <scope>NUCLEOTIDE SEQUENCE [LARGE SCALE GENOMIC DNA]</scope>
    <source>
        <strain evidence="9">ATCC PRA-205</strain>
    </source>
</reference>
<comment type="function">
    <text evidence="4">Non catalytic subunit of RNase H2, an endonuclease that specifically degrades the RNA of RNA:DNA hybrids. Participates in DNA replication, possibly by mediating the removal of lagging-strand Okazaki fragment RNA primers during DNA replication. Mediates the excision of single ribonucleotides from DNA:RNA duplexes.</text>
</comment>
<evidence type="ECO:0000256" key="1">
    <source>
        <dbReference type="ARBA" id="ARBA00004123"/>
    </source>
</evidence>
<feature type="non-terminal residue" evidence="9">
    <location>
        <position position="1"/>
    </location>
</feature>
<gene>
    <name evidence="9" type="ORF">FOZ62_005935</name>
</gene>
<dbReference type="SUPFAM" id="SSF47616">
    <property type="entry name" value="GST C-terminal domain-like"/>
    <property type="match status" value="1"/>
</dbReference>
<accession>A0A7J6QCU4</accession>
<dbReference type="Gene3D" id="1.10.20.120">
    <property type="match status" value="1"/>
</dbReference>
<dbReference type="Proteomes" id="UP000574390">
    <property type="component" value="Unassembled WGS sequence"/>
</dbReference>
<dbReference type="PANTHER" id="PTHR13383">
    <property type="entry name" value="RIBONUCLEASE H2 SUBUNIT B"/>
    <property type="match status" value="1"/>
</dbReference>
<dbReference type="GO" id="GO:0005654">
    <property type="term" value="C:nucleoplasm"/>
    <property type="evidence" value="ECO:0007669"/>
    <property type="project" value="TreeGrafter"/>
</dbReference>
<dbReference type="InterPro" id="IPR036282">
    <property type="entry name" value="Glutathione-S-Trfase_C_sf"/>
</dbReference>
<feature type="domain" description="Rnh202 triple barrel" evidence="8">
    <location>
        <begin position="95"/>
        <end position="154"/>
    </location>
</feature>
<dbReference type="GO" id="GO:0032299">
    <property type="term" value="C:ribonuclease H2 complex"/>
    <property type="evidence" value="ECO:0007669"/>
    <property type="project" value="InterPro"/>
</dbReference>
<feature type="region of interest" description="Disordered" evidence="6">
    <location>
        <begin position="309"/>
        <end position="336"/>
    </location>
</feature>
<evidence type="ECO:0000256" key="6">
    <source>
        <dbReference type="SAM" id="MobiDB-lite"/>
    </source>
</evidence>
<dbReference type="Gene3D" id="1.20.1050.10">
    <property type="match status" value="1"/>
</dbReference>
<proteinExistence type="predicted"/>
<dbReference type="CDD" id="cd09270">
    <property type="entry name" value="RNase_H2-B"/>
    <property type="match status" value="1"/>
</dbReference>
<dbReference type="Pfam" id="PF17745">
    <property type="entry name" value="Ydr279_N"/>
    <property type="match status" value="1"/>
</dbReference>
<evidence type="ECO:0000256" key="4">
    <source>
        <dbReference type="ARBA" id="ARBA00024778"/>
    </source>
</evidence>
<evidence type="ECO:0000313" key="9">
    <source>
        <dbReference type="EMBL" id="KAF4706078.1"/>
    </source>
</evidence>
<comment type="caution">
    <text evidence="9">The sequence shown here is derived from an EMBL/GenBank/DDBJ whole genome shotgun (WGS) entry which is preliminary data.</text>
</comment>
<protein>
    <recommendedName>
        <fullName evidence="2">Ribonuclease H2 subunit B</fullName>
    </recommendedName>
    <alternativeName>
        <fullName evidence="5">Ribonuclease HI subunit B</fullName>
    </alternativeName>
</protein>